<name>A0A7W9UHM0_9NOCA</name>
<dbReference type="EMBL" id="JACHIT010000001">
    <property type="protein sequence ID" value="MBB5912855.1"/>
    <property type="molecule type" value="Genomic_DNA"/>
</dbReference>
<dbReference type="RefSeq" id="WP_246460907.1">
    <property type="nucleotide sequence ID" value="NZ_JACHIT010000001.1"/>
</dbReference>
<evidence type="ECO:0000313" key="1">
    <source>
        <dbReference type="EMBL" id="MBB5912855.1"/>
    </source>
</evidence>
<organism evidence="1 2">
    <name type="scientific">Nocardia transvalensis</name>
    <dbReference type="NCBI Taxonomy" id="37333"/>
    <lineage>
        <taxon>Bacteria</taxon>
        <taxon>Bacillati</taxon>
        <taxon>Actinomycetota</taxon>
        <taxon>Actinomycetes</taxon>
        <taxon>Mycobacteriales</taxon>
        <taxon>Nocardiaceae</taxon>
        <taxon>Nocardia</taxon>
    </lineage>
</organism>
<sequence length="240" mass="27051">MSGTEPRLLLIFRGSPDTTRLDHLRQALGLRPHGRLTDLEDAHFGSADLAGAPAQMNLWRDDGDHWSISIDADPSAPLADDDIARWQSAAEAAAADAGMALLERRSFPGRAAETAPLRPVGLYREMYNGSHPELPSLFESYTSRVIEDRDRILEYLRTAPAVFDVLDVLVDVVNGTDRIMSASSLRSDGVWIWRVDSIHYLSHYELDIPDSFLRHVRARDYRPPADVDYDEFEAQILKYF</sequence>
<evidence type="ECO:0000313" key="2">
    <source>
        <dbReference type="Proteomes" id="UP000540412"/>
    </source>
</evidence>
<dbReference type="AlphaFoldDB" id="A0A7W9UHM0"/>
<reference evidence="1 2" key="1">
    <citation type="submission" date="2020-08" db="EMBL/GenBank/DDBJ databases">
        <title>Sequencing the genomes of 1000 actinobacteria strains.</title>
        <authorList>
            <person name="Klenk H.-P."/>
        </authorList>
    </citation>
    <scope>NUCLEOTIDE SEQUENCE [LARGE SCALE GENOMIC DNA]</scope>
    <source>
        <strain evidence="1 2">DSM 43582</strain>
    </source>
</reference>
<gene>
    <name evidence="1" type="ORF">BJY24_001722</name>
</gene>
<protein>
    <submittedName>
        <fullName evidence="1">Uncharacterized protein</fullName>
    </submittedName>
</protein>
<accession>A0A7W9UHM0</accession>
<proteinExistence type="predicted"/>
<dbReference type="Proteomes" id="UP000540412">
    <property type="component" value="Unassembled WGS sequence"/>
</dbReference>
<comment type="caution">
    <text evidence="1">The sequence shown here is derived from an EMBL/GenBank/DDBJ whole genome shotgun (WGS) entry which is preliminary data.</text>
</comment>
<keyword evidence="2" id="KW-1185">Reference proteome</keyword>